<comment type="caution">
    <text evidence="1">The sequence shown here is derived from an EMBL/GenBank/DDBJ whole genome shotgun (WGS) entry which is preliminary data.</text>
</comment>
<sequence length="118" mass="12943">MLVHAWEQVTALTIANYYRHCSFITQAMQALQADELSVFEHGVSAPMEDICFADYVDVDASAVVCGALTDDDIIFQVRSSEPVAASDEEEDEAPVQLSAAEVMARLNAARLFLSLPKF</sequence>
<reference evidence="1" key="1">
    <citation type="submission" date="2020-05" db="EMBL/GenBank/DDBJ databases">
        <title>Large-scale comparative analyses of tick genomes elucidate their genetic diversity and vector capacities.</title>
        <authorList>
            <person name="Jia N."/>
            <person name="Wang J."/>
            <person name="Shi W."/>
            <person name="Du L."/>
            <person name="Sun Y."/>
            <person name="Zhan W."/>
            <person name="Jiang J."/>
            <person name="Wang Q."/>
            <person name="Zhang B."/>
            <person name="Ji P."/>
            <person name="Sakyi L.B."/>
            <person name="Cui X."/>
            <person name="Yuan T."/>
            <person name="Jiang B."/>
            <person name="Yang W."/>
            <person name="Lam T.T.-Y."/>
            <person name="Chang Q."/>
            <person name="Ding S."/>
            <person name="Wang X."/>
            <person name="Zhu J."/>
            <person name="Ruan X."/>
            <person name="Zhao L."/>
            <person name="Wei J."/>
            <person name="Que T."/>
            <person name="Du C."/>
            <person name="Cheng J."/>
            <person name="Dai P."/>
            <person name="Han X."/>
            <person name="Huang E."/>
            <person name="Gao Y."/>
            <person name="Liu J."/>
            <person name="Shao H."/>
            <person name="Ye R."/>
            <person name="Li L."/>
            <person name="Wei W."/>
            <person name="Wang X."/>
            <person name="Wang C."/>
            <person name="Yang T."/>
            <person name="Huo Q."/>
            <person name="Li W."/>
            <person name="Guo W."/>
            <person name="Chen H."/>
            <person name="Zhou L."/>
            <person name="Ni X."/>
            <person name="Tian J."/>
            <person name="Zhou Y."/>
            <person name="Sheng Y."/>
            <person name="Liu T."/>
            <person name="Pan Y."/>
            <person name="Xia L."/>
            <person name="Li J."/>
            <person name="Zhao F."/>
            <person name="Cao W."/>
        </authorList>
    </citation>
    <scope>NUCLEOTIDE SEQUENCE</scope>
    <source>
        <strain evidence="1">Hyas-2018</strain>
    </source>
</reference>
<keyword evidence="2" id="KW-1185">Reference proteome</keyword>
<gene>
    <name evidence="1" type="ORF">HPB50_003871</name>
</gene>
<evidence type="ECO:0000313" key="1">
    <source>
        <dbReference type="EMBL" id="KAH6944556.1"/>
    </source>
</evidence>
<dbReference type="EMBL" id="CM023481">
    <property type="protein sequence ID" value="KAH6944556.1"/>
    <property type="molecule type" value="Genomic_DNA"/>
</dbReference>
<dbReference type="Proteomes" id="UP000821845">
    <property type="component" value="Chromosome 1"/>
</dbReference>
<name>A0ACB7TEK2_HYAAI</name>
<protein>
    <submittedName>
        <fullName evidence="1">Uncharacterized protein</fullName>
    </submittedName>
</protein>
<proteinExistence type="predicted"/>
<organism evidence="1 2">
    <name type="scientific">Hyalomma asiaticum</name>
    <name type="common">Tick</name>
    <dbReference type="NCBI Taxonomy" id="266040"/>
    <lineage>
        <taxon>Eukaryota</taxon>
        <taxon>Metazoa</taxon>
        <taxon>Ecdysozoa</taxon>
        <taxon>Arthropoda</taxon>
        <taxon>Chelicerata</taxon>
        <taxon>Arachnida</taxon>
        <taxon>Acari</taxon>
        <taxon>Parasitiformes</taxon>
        <taxon>Ixodida</taxon>
        <taxon>Ixodoidea</taxon>
        <taxon>Ixodidae</taxon>
        <taxon>Hyalomminae</taxon>
        <taxon>Hyalomma</taxon>
    </lineage>
</organism>
<accession>A0ACB7TEK2</accession>
<evidence type="ECO:0000313" key="2">
    <source>
        <dbReference type="Proteomes" id="UP000821845"/>
    </source>
</evidence>